<gene>
    <name evidence="1" type="ORF">ADL12_14940</name>
</gene>
<dbReference type="AlphaFoldDB" id="A0A0X3V4M7"/>
<dbReference type="Proteomes" id="UP000053923">
    <property type="component" value="Unassembled WGS sequence"/>
</dbReference>
<evidence type="ECO:0000313" key="2">
    <source>
        <dbReference type="Proteomes" id="UP000053923"/>
    </source>
</evidence>
<keyword evidence="2" id="KW-1185">Reference proteome</keyword>
<protein>
    <submittedName>
        <fullName evidence="1">Uncharacterized protein</fullName>
    </submittedName>
</protein>
<reference evidence="2" key="1">
    <citation type="submission" date="2015-10" db="EMBL/GenBank/DDBJ databases">
        <authorList>
            <person name="Ju K.-S."/>
            <person name="Doroghazi J.R."/>
            <person name="Metcalf W.W."/>
        </authorList>
    </citation>
    <scope>NUCLEOTIDE SEQUENCE [LARGE SCALE GENOMIC DNA]</scope>
    <source>
        <strain evidence="2">NRRL 3151</strain>
    </source>
</reference>
<proteinExistence type="predicted"/>
<dbReference type="EMBL" id="LLZG01000092">
    <property type="protein sequence ID" value="KUL39753.1"/>
    <property type="molecule type" value="Genomic_DNA"/>
</dbReference>
<organism evidence="1 2">
    <name type="scientific">Streptomyces regalis</name>
    <dbReference type="NCBI Taxonomy" id="68262"/>
    <lineage>
        <taxon>Bacteria</taxon>
        <taxon>Bacillati</taxon>
        <taxon>Actinomycetota</taxon>
        <taxon>Actinomycetes</taxon>
        <taxon>Kitasatosporales</taxon>
        <taxon>Streptomycetaceae</taxon>
        <taxon>Streptomyces</taxon>
    </lineage>
</organism>
<comment type="caution">
    <text evidence="1">The sequence shown here is derived from an EMBL/GenBank/DDBJ whole genome shotgun (WGS) entry which is preliminary data.</text>
</comment>
<sequence length="243" mass="26538">MRSRGFGYSEVPVGDVQREAATSPYGLLPRSRAAQDGYGLTVQRLKTPPADPNAQRLSALSERERGVWEAALKGAENGPRQVIELPEGPSLSIPTGSCASVARQKVYGTSWERNHFTLQNLSNSIVEDTLDHPLVKAAERKWVVCMRHEGFPYQDREDPLRAMRRHLDSGKSDAAGLRATGEEELRIARRDAACQAEADLAEQVARAQKLVESALSPARTSVLKDFRAARQAALTGAGVPLAR</sequence>
<evidence type="ECO:0000313" key="1">
    <source>
        <dbReference type="EMBL" id="KUL39753.1"/>
    </source>
</evidence>
<name>A0A0X3V4M7_9ACTN</name>
<accession>A0A0X3V4M7</accession>